<accession>A0A4Y2LFS8</accession>
<keyword evidence="2" id="KW-1185">Reference proteome</keyword>
<comment type="caution">
    <text evidence="1">The sequence shown here is derived from an EMBL/GenBank/DDBJ whole genome shotgun (WGS) entry which is preliminary data.</text>
</comment>
<reference evidence="1 2" key="1">
    <citation type="journal article" date="2019" name="Sci. Rep.">
        <title>Orb-weaving spider Araneus ventricosus genome elucidates the spidroin gene catalogue.</title>
        <authorList>
            <person name="Kono N."/>
            <person name="Nakamura H."/>
            <person name="Ohtoshi R."/>
            <person name="Moran D.A.P."/>
            <person name="Shinohara A."/>
            <person name="Yoshida Y."/>
            <person name="Fujiwara M."/>
            <person name="Mori M."/>
            <person name="Tomita M."/>
            <person name="Arakawa K."/>
        </authorList>
    </citation>
    <scope>NUCLEOTIDE SEQUENCE [LARGE SCALE GENOMIC DNA]</scope>
</reference>
<dbReference type="Proteomes" id="UP000499080">
    <property type="component" value="Unassembled WGS sequence"/>
</dbReference>
<gene>
    <name evidence="1" type="ORF">AVEN_33146_1</name>
</gene>
<evidence type="ECO:0000313" key="2">
    <source>
        <dbReference type="Proteomes" id="UP000499080"/>
    </source>
</evidence>
<organism evidence="1 2">
    <name type="scientific">Araneus ventricosus</name>
    <name type="common">Orbweaver spider</name>
    <name type="synonym">Epeira ventricosa</name>
    <dbReference type="NCBI Taxonomy" id="182803"/>
    <lineage>
        <taxon>Eukaryota</taxon>
        <taxon>Metazoa</taxon>
        <taxon>Ecdysozoa</taxon>
        <taxon>Arthropoda</taxon>
        <taxon>Chelicerata</taxon>
        <taxon>Arachnida</taxon>
        <taxon>Araneae</taxon>
        <taxon>Araneomorphae</taxon>
        <taxon>Entelegynae</taxon>
        <taxon>Araneoidea</taxon>
        <taxon>Araneidae</taxon>
        <taxon>Araneus</taxon>
    </lineage>
</organism>
<dbReference type="EMBL" id="BGPR01005803">
    <property type="protein sequence ID" value="GBN13538.1"/>
    <property type="molecule type" value="Genomic_DNA"/>
</dbReference>
<name>A0A4Y2LFS8_ARAVE</name>
<evidence type="ECO:0000313" key="1">
    <source>
        <dbReference type="EMBL" id="GBN13538.1"/>
    </source>
</evidence>
<protein>
    <submittedName>
        <fullName evidence="1">Uncharacterized protein</fullName>
    </submittedName>
</protein>
<dbReference type="AlphaFoldDB" id="A0A4Y2LFS8"/>
<sequence>MHALVQWINEGRSESQKNAIDLYIQELSISPGYRSRESILFVTGLGRSYQGEFTRNANDETILVEIGAQRLKEVLHSLNSSLMSMFESGVPIVLTSKLQCRKKEPISGFLQRFSCDVTPCQEYYKYTAVGYARNVLGVLTPLKNHFRVSSAVQAGELSDIESAVTVIISDLFPVCVANLCQGLFCLLAGDYGDWLVGSGCSPAGGGSALSRLCVPCQSSCCSTGHRSFPLCLGRAGFVLVVTCASCLRDIRE</sequence>
<proteinExistence type="predicted"/>